<reference evidence="9" key="2">
    <citation type="submission" date="2023-06" db="EMBL/GenBank/DDBJ databases">
        <authorList>
            <person name="Ma L."/>
            <person name="Liu K.-W."/>
            <person name="Li Z."/>
            <person name="Hsiao Y.-Y."/>
            <person name="Qi Y."/>
            <person name="Fu T."/>
            <person name="Tang G."/>
            <person name="Zhang D."/>
            <person name="Sun W.-H."/>
            <person name="Liu D.-K."/>
            <person name="Li Y."/>
            <person name="Chen G.-Z."/>
            <person name="Liu X.-D."/>
            <person name="Liao X.-Y."/>
            <person name="Jiang Y.-T."/>
            <person name="Yu X."/>
            <person name="Hao Y."/>
            <person name="Huang J."/>
            <person name="Zhao X.-W."/>
            <person name="Ke S."/>
            <person name="Chen Y.-Y."/>
            <person name="Wu W.-L."/>
            <person name="Hsu J.-L."/>
            <person name="Lin Y.-F."/>
            <person name="Huang M.-D."/>
            <person name="Li C.-Y."/>
            <person name="Huang L."/>
            <person name="Wang Z.-W."/>
            <person name="Zhao X."/>
            <person name="Zhong W.-Y."/>
            <person name="Peng D.-H."/>
            <person name="Ahmad S."/>
            <person name="Lan S."/>
            <person name="Zhang J.-S."/>
            <person name="Tsai W.-C."/>
            <person name="Van De Peer Y."/>
            <person name="Liu Z.-J."/>
        </authorList>
    </citation>
    <scope>NUCLEOTIDE SEQUENCE</scope>
    <source>
        <strain evidence="9">CP</strain>
        <tissue evidence="9">Leaves</tissue>
    </source>
</reference>
<keyword evidence="2 7" id="KW-0932">Cytokinin signaling pathway</keyword>
<keyword evidence="4" id="KW-0539">Nucleus</keyword>
<dbReference type="PROSITE" id="PS50894">
    <property type="entry name" value="HPT"/>
    <property type="match status" value="1"/>
</dbReference>
<evidence type="ECO:0000259" key="8">
    <source>
        <dbReference type="PROSITE" id="PS50894"/>
    </source>
</evidence>
<keyword evidence="1" id="KW-0963">Cytoplasm</keyword>
<dbReference type="SUPFAM" id="SSF47226">
    <property type="entry name" value="Histidine-containing phosphotransfer domain, HPT domain"/>
    <property type="match status" value="1"/>
</dbReference>
<evidence type="ECO:0000256" key="2">
    <source>
        <dbReference type="ARBA" id="ARBA00022864"/>
    </source>
</evidence>
<feature type="modified residue" description="Phosphohistidine" evidence="6">
    <location>
        <position position="100"/>
    </location>
</feature>
<proteinExistence type="predicted"/>
<dbReference type="GO" id="GO:0005634">
    <property type="term" value="C:nucleus"/>
    <property type="evidence" value="ECO:0007669"/>
    <property type="project" value="UniProtKB-SubCell"/>
</dbReference>
<keyword evidence="6" id="KW-0597">Phosphoprotein</keyword>
<evidence type="ECO:0000313" key="9">
    <source>
        <dbReference type="EMBL" id="KAK1316729.1"/>
    </source>
</evidence>
<evidence type="ECO:0000256" key="4">
    <source>
        <dbReference type="ARBA" id="ARBA00023242"/>
    </source>
</evidence>
<dbReference type="PANTHER" id="PTHR28242:SF52">
    <property type="entry name" value="PHOSPHORELAY INTERMEDIATE PROTEIN YPD1"/>
    <property type="match status" value="1"/>
</dbReference>
<dbReference type="AlphaFoldDB" id="A0AAV9ETH7"/>
<name>A0AAV9ETH7_ACOCL</name>
<dbReference type="EMBL" id="JAUJYO010000005">
    <property type="protein sequence ID" value="KAK1316729.1"/>
    <property type="molecule type" value="Genomic_DNA"/>
</dbReference>
<protein>
    <recommendedName>
        <fullName evidence="7">Histidine-containing phosphotransfer protein</fullName>
    </recommendedName>
</protein>
<dbReference type="Gene3D" id="1.20.120.160">
    <property type="entry name" value="HPT domain"/>
    <property type="match status" value="1"/>
</dbReference>
<evidence type="ECO:0000256" key="5">
    <source>
        <dbReference type="ARBA" id="ARBA00057097"/>
    </source>
</evidence>
<dbReference type="GO" id="GO:0009927">
    <property type="term" value="F:histidine phosphotransfer kinase activity"/>
    <property type="evidence" value="ECO:0007669"/>
    <property type="project" value="UniProtKB-UniRule"/>
</dbReference>
<comment type="domain">
    <text evidence="7">Histidine-containing phosphotransfer domain (HPt) contains an active histidine that mediates the phosphotransfer.</text>
</comment>
<dbReference type="PANTHER" id="PTHR28242">
    <property type="entry name" value="PHOSPHORELAY INTERMEDIATE PROTEIN YPD1"/>
    <property type="match status" value="1"/>
</dbReference>
<accession>A0AAV9ETH7</accession>
<dbReference type="Pfam" id="PF01627">
    <property type="entry name" value="Hpt"/>
    <property type="match status" value="1"/>
</dbReference>
<keyword evidence="3 7" id="KW-0902">Two-component regulatory system</keyword>
<dbReference type="GO" id="GO:0043424">
    <property type="term" value="F:protein histidine kinase binding"/>
    <property type="evidence" value="ECO:0007669"/>
    <property type="project" value="UniProtKB-UniRule"/>
</dbReference>
<gene>
    <name evidence="9" type="primary">AHP1</name>
    <name evidence="9" type="ORF">QJS10_CPA05g00911</name>
</gene>
<dbReference type="CDD" id="cd00088">
    <property type="entry name" value="HPT"/>
    <property type="match status" value="1"/>
</dbReference>
<dbReference type="GO" id="GO:0009736">
    <property type="term" value="P:cytokinin-activated signaling pathway"/>
    <property type="evidence" value="ECO:0007669"/>
    <property type="project" value="UniProtKB-KW"/>
</dbReference>
<organism evidence="9 10">
    <name type="scientific">Acorus calamus</name>
    <name type="common">Sweet flag</name>
    <dbReference type="NCBI Taxonomy" id="4465"/>
    <lineage>
        <taxon>Eukaryota</taxon>
        <taxon>Viridiplantae</taxon>
        <taxon>Streptophyta</taxon>
        <taxon>Embryophyta</taxon>
        <taxon>Tracheophyta</taxon>
        <taxon>Spermatophyta</taxon>
        <taxon>Magnoliopsida</taxon>
        <taxon>Liliopsida</taxon>
        <taxon>Acoraceae</taxon>
        <taxon>Acorus</taxon>
    </lineage>
</organism>
<dbReference type="FunFam" id="1.20.120.160:FF:000001">
    <property type="entry name" value="Histidine-containing phosphotransfer protein 1"/>
    <property type="match status" value="1"/>
</dbReference>
<comment type="subcellular location">
    <subcellularLocation>
        <location evidence="7">Cytoplasm</location>
        <location evidence="7">Cytosol</location>
    </subcellularLocation>
    <subcellularLocation>
        <location evidence="7">Nucleus</location>
    </subcellularLocation>
</comment>
<sequence>MKSGLSKTTNLKEKFGFMEGGMEISQLQRHFVEQVSSMFSKGYLDGQFFQLQKLQGDGGIDFYVELVSVFFQDSEKLINEMGIALDKQPVDFKEIGANAHQLKGSSASMGAKRVSKVCEAFCSLCKEMDKEGCLRCFDQLKHEFPFLKGKVEALLRLVQKIVASGGAVPVVEP</sequence>
<feature type="domain" description="HPt" evidence="8">
    <location>
        <begin position="59"/>
        <end position="161"/>
    </location>
</feature>
<dbReference type="InterPro" id="IPR045871">
    <property type="entry name" value="AHP1-5/YPD1"/>
</dbReference>
<evidence type="ECO:0000256" key="1">
    <source>
        <dbReference type="ARBA" id="ARBA00022490"/>
    </source>
</evidence>
<evidence type="ECO:0000256" key="7">
    <source>
        <dbReference type="RuleBase" id="RU369004"/>
    </source>
</evidence>
<keyword evidence="10" id="KW-1185">Reference proteome</keyword>
<comment type="function">
    <text evidence="5">Functions as a two-component phosphorelay mediators between cytokinin sensor histidine kinases and response regulators (B-type ARRs). Plays an important role in propagating cytokinin signal transduction through the multistep His-to-Asp phosphorelay. Functions as a positive regulator of the cytokinin signaling pathway. May play a regulatory role in salt and drought tolerance during plant development.</text>
</comment>
<dbReference type="InterPro" id="IPR036641">
    <property type="entry name" value="HPT_dom_sf"/>
</dbReference>
<evidence type="ECO:0000313" key="10">
    <source>
        <dbReference type="Proteomes" id="UP001180020"/>
    </source>
</evidence>
<comment type="caution">
    <text evidence="9">The sequence shown here is derived from an EMBL/GenBank/DDBJ whole genome shotgun (WGS) entry which is preliminary data.</text>
</comment>
<evidence type="ECO:0000256" key="3">
    <source>
        <dbReference type="ARBA" id="ARBA00023012"/>
    </source>
</evidence>
<reference evidence="9" key="1">
    <citation type="journal article" date="2023" name="Nat. Commun.">
        <title>Diploid and tetraploid genomes of Acorus and the evolution of monocots.</title>
        <authorList>
            <person name="Ma L."/>
            <person name="Liu K.W."/>
            <person name="Li Z."/>
            <person name="Hsiao Y.Y."/>
            <person name="Qi Y."/>
            <person name="Fu T."/>
            <person name="Tang G.D."/>
            <person name="Zhang D."/>
            <person name="Sun W.H."/>
            <person name="Liu D.K."/>
            <person name="Li Y."/>
            <person name="Chen G.Z."/>
            <person name="Liu X.D."/>
            <person name="Liao X.Y."/>
            <person name="Jiang Y.T."/>
            <person name="Yu X."/>
            <person name="Hao Y."/>
            <person name="Huang J."/>
            <person name="Zhao X.W."/>
            <person name="Ke S."/>
            <person name="Chen Y.Y."/>
            <person name="Wu W.L."/>
            <person name="Hsu J.L."/>
            <person name="Lin Y.F."/>
            <person name="Huang M.D."/>
            <person name="Li C.Y."/>
            <person name="Huang L."/>
            <person name="Wang Z.W."/>
            <person name="Zhao X."/>
            <person name="Zhong W.Y."/>
            <person name="Peng D.H."/>
            <person name="Ahmad S."/>
            <person name="Lan S."/>
            <person name="Zhang J.S."/>
            <person name="Tsai W.C."/>
            <person name="Van de Peer Y."/>
            <person name="Liu Z.J."/>
        </authorList>
    </citation>
    <scope>NUCLEOTIDE SEQUENCE</scope>
    <source>
        <strain evidence="9">CP</strain>
    </source>
</reference>
<dbReference type="GO" id="GO:0080038">
    <property type="term" value="P:positive regulation of cytokinin-activated signaling pathway"/>
    <property type="evidence" value="ECO:0007669"/>
    <property type="project" value="UniProtKB-ARBA"/>
</dbReference>
<dbReference type="Proteomes" id="UP001180020">
    <property type="component" value="Unassembled WGS sequence"/>
</dbReference>
<dbReference type="GO" id="GO:0005829">
    <property type="term" value="C:cytosol"/>
    <property type="evidence" value="ECO:0007669"/>
    <property type="project" value="UniProtKB-SubCell"/>
</dbReference>
<dbReference type="InterPro" id="IPR008207">
    <property type="entry name" value="Sig_transdc_His_kin_Hpt_dom"/>
</dbReference>
<dbReference type="GO" id="GO:0000160">
    <property type="term" value="P:phosphorelay signal transduction system"/>
    <property type="evidence" value="ECO:0007669"/>
    <property type="project" value="UniProtKB-UniRule"/>
</dbReference>
<evidence type="ECO:0000256" key="6">
    <source>
        <dbReference type="PROSITE-ProRule" id="PRU00110"/>
    </source>
</evidence>